<dbReference type="SUPFAM" id="SSF46785">
    <property type="entry name" value="Winged helix' DNA-binding domain"/>
    <property type="match status" value="1"/>
</dbReference>
<dbReference type="InterPro" id="IPR036388">
    <property type="entry name" value="WH-like_DNA-bd_sf"/>
</dbReference>
<keyword evidence="2" id="KW-0238">DNA-binding</keyword>
<dbReference type="Pfam" id="PF07729">
    <property type="entry name" value="FCD"/>
    <property type="match status" value="1"/>
</dbReference>
<proteinExistence type="predicted"/>
<dbReference type="PANTHER" id="PTHR43537">
    <property type="entry name" value="TRANSCRIPTIONAL REGULATOR, GNTR FAMILY"/>
    <property type="match status" value="1"/>
</dbReference>
<organism evidence="5 6">
    <name type="scientific">Aurantimonas manganoxydans (strain ATCC BAA-1229 / DSM 21871 / SI85-9A1)</name>
    <dbReference type="NCBI Taxonomy" id="287752"/>
    <lineage>
        <taxon>Bacteria</taxon>
        <taxon>Pseudomonadati</taxon>
        <taxon>Pseudomonadota</taxon>
        <taxon>Alphaproteobacteria</taxon>
        <taxon>Hyphomicrobiales</taxon>
        <taxon>Aurantimonadaceae</taxon>
        <taxon>Aurantimonas</taxon>
    </lineage>
</organism>
<dbReference type="SUPFAM" id="SSF48008">
    <property type="entry name" value="GntR ligand-binding domain-like"/>
    <property type="match status" value="1"/>
</dbReference>
<evidence type="ECO:0000259" key="4">
    <source>
        <dbReference type="PROSITE" id="PS50949"/>
    </source>
</evidence>
<keyword evidence="1" id="KW-0805">Transcription regulation</keyword>
<dbReference type="GO" id="GO:0003700">
    <property type="term" value="F:DNA-binding transcription factor activity"/>
    <property type="evidence" value="ECO:0007669"/>
    <property type="project" value="InterPro"/>
</dbReference>
<dbReference type="Pfam" id="PF00392">
    <property type="entry name" value="GntR"/>
    <property type="match status" value="1"/>
</dbReference>
<feature type="domain" description="HTH gntR-type" evidence="4">
    <location>
        <begin position="11"/>
        <end position="78"/>
    </location>
</feature>
<dbReference type="AlphaFoldDB" id="Q1YHA6"/>
<dbReference type="PROSITE" id="PS50949">
    <property type="entry name" value="HTH_GNTR"/>
    <property type="match status" value="1"/>
</dbReference>
<dbReference type="InterPro" id="IPR008920">
    <property type="entry name" value="TF_FadR/GntR_C"/>
</dbReference>
<evidence type="ECO:0000256" key="2">
    <source>
        <dbReference type="ARBA" id="ARBA00023125"/>
    </source>
</evidence>
<protein>
    <submittedName>
        <fullName evidence="5">Putative regulatory protein, GntR familiy</fullName>
    </submittedName>
</protein>
<dbReference type="SMART" id="SM00895">
    <property type="entry name" value="FCD"/>
    <property type="match status" value="1"/>
</dbReference>
<dbReference type="RefSeq" id="WP_009208212.1">
    <property type="nucleotide sequence ID" value="NZ_BBWP01000031.1"/>
</dbReference>
<gene>
    <name evidence="5" type="ORF">SI859A1_00331</name>
</gene>
<dbReference type="Gene3D" id="1.20.120.530">
    <property type="entry name" value="GntR ligand-binding domain-like"/>
    <property type="match status" value="1"/>
</dbReference>
<dbReference type="Proteomes" id="UP000000321">
    <property type="component" value="Unassembled WGS sequence"/>
</dbReference>
<dbReference type="GO" id="GO:0003677">
    <property type="term" value="F:DNA binding"/>
    <property type="evidence" value="ECO:0007669"/>
    <property type="project" value="UniProtKB-KW"/>
</dbReference>
<dbReference type="InterPro" id="IPR036390">
    <property type="entry name" value="WH_DNA-bd_sf"/>
</dbReference>
<dbReference type="InterPro" id="IPR000524">
    <property type="entry name" value="Tscrpt_reg_HTH_GntR"/>
</dbReference>
<dbReference type="SMART" id="SM00345">
    <property type="entry name" value="HTH_GNTR"/>
    <property type="match status" value="1"/>
</dbReference>
<reference evidence="5 6" key="1">
    <citation type="journal article" date="2008" name="Appl. Environ. Microbiol.">
        <title>Genomic insights into Mn(II) oxidation by the marine alphaproteobacterium Aurantimonas sp. strain SI85-9A1.</title>
        <authorList>
            <person name="Dick G.J."/>
            <person name="Podell S."/>
            <person name="Johnson H.A."/>
            <person name="Rivera-Espinoza Y."/>
            <person name="Bernier-Latmani R."/>
            <person name="McCarthy J.K."/>
            <person name="Torpey J.W."/>
            <person name="Clement B.G."/>
            <person name="Gaasterland T."/>
            <person name="Tebo B.M."/>
        </authorList>
    </citation>
    <scope>NUCLEOTIDE SEQUENCE [LARGE SCALE GENOMIC DNA]</scope>
    <source>
        <strain evidence="5 6">SI85-9A1</strain>
    </source>
</reference>
<dbReference type="EMBL" id="AAPJ01000004">
    <property type="protein sequence ID" value="EAS49673.1"/>
    <property type="molecule type" value="Genomic_DNA"/>
</dbReference>
<name>Q1YHA6_AURMS</name>
<comment type="caution">
    <text evidence="5">The sequence shown here is derived from an EMBL/GenBank/DDBJ whole genome shotgun (WGS) entry which is preliminary data.</text>
</comment>
<evidence type="ECO:0000313" key="6">
    <source>
        <dbReference type="Proteomes" id="UP000000321"/>
    </source>
</evidence>
<dbReference type="Gene3D" id="1.10.10.10">
    <property type="entry name" value="Winged helix-like DNA-binding domain superfamily/Winged helix DNA-binding domain"/>
    <property type="match status" value="1"/>
</dbReference>
<dbReference type="HOGENOM" id="CLU_017584_5_3_5"/>
<evidence type="ECO:0000256" key="3">
    <source>
        <dbReference type="ARBA" id="ARBA00023163"/>
    </source>
</evidence>
<evidence type="ECO:0000256" key="1">
    <source>
        <dbReference type="ARBA" id="ARBA00023015"/>
    </source>
</evidence>
<accession>Q1YHA6</accession>
<keyword evidence="6" id="KW-1185">Reference proteome</keyword>
<dbReference type="PANTHER" id="PTHR43537:SF20">
    <property type="entry name" value="HTH-TYPE TRANSCRIPTIONAL REPRESSOR GLAR"/>
    <property type="match status" value="1"/>
</dbReference>
<sequence length="225" mass="25141">MLMASPDLPIETAGENAYRRIRTDIVFGRLAPGQKLRLERLKDDYGASVSTLRETLNRLSSERLVTAEGQRGFEVAGVSIANLKEVAALRMLLEQHALEHSFVAGDMEWEGRVVAAHHKLAVMERRMKEGDRSETELWKRYDWEFHQALISACGSRELMETHAAVFDKYLRYQMIALSFRGDIAAGEHRALLDAALERDAVTAKTVLARHVEGGVEHALATGTIG</sequence>
<dbReference type="InterPro" id="IPR011711">
    <property type="entry name" value="GntR_C"/>
</dbReference>
<evidence type="ECO:0000313" key="5">
    <source>
        <dbReference type="EMBL" id="EAS49673.1"/>
    </source>
</evidence>
<dbReference type="BioCyc" id="AURANTIMONAS:SI859A1_00331-MONOMER"/>
<keyword evidence="3" id="KW-0804">Transcription</keyword>